<dbReference type="InterPro" id="IPR011011">
    <property type="entry name" value="Znf_FYVE_PHD"/>
</dbReference>
<keyword evidence="3" id="KW-0862">Zinc</keyword>
<dbReference type="InterPro" id="IPR000306">
    <property type="entry name" value="Znf_FYVE"/>
</dbReference>
<evidence type="ECO:0000256" key="2">
    <source>
        <dbReference type="ARBA" id="ARBA00022771"/>
    </source>
</evidence>
<feature type="compositionally biased region" description="Low complexity" evidence="5">
    <location>
        <begin position="25"/>
        <end position="40"/>
    </location>
</feature>
<evidence type="ECO:0000313" key="8">
    <source>
        <dbReference type="Proteomes" id="UP000594263"/>
    </source>
</evidence>
<dbReference type="InterPro" id="IPR045893">
    <property type="entry name" value="FREE1"/>
</dbReference>
<feature type="region of interest" description="Disordered" evidence="5">
    <location>
        <begin position="1"/>
        <end position="69"/>
    </location>
</feature>
<dbReference type="EnsemblPlants" id="Kaladp0067s0159.2.v1.1">
    <property type="protein sequence ID" value="Kaladp0067s0159.2.v1.1"/>
    <property type="gene ID" value="Kaladp0067s0159.v1.1"/>
</dbReference>
<keyword evidence="8" id="KW-1185">Reference proteome</keyword>
<dbReference type="Gramene" id="Kaladp0067s0159.1.v1.1">
    <property type="protein sequence ID" value="Kaladp0067s0159.1.v1.1"/>
    <property type="gene ID" value="Kaladp0067s0159.v1.1"/>
</dbReference>
<dbReference type="FunFam" id="3.30.40.10:FF:000312">
    <property type="entry name" value="Zinc finger, FYVE-type, endofin"/>
    <property type="match status" value="1"/>
</dbReference>
<evidence type="ECO:0000259" key="6">
    <source>
        <dbReference type="PROSITE" id="PS50178"/>
    </source>
</evidence>
<dbReference type="GO" id="GO:0008270">
    <property type="term" value="F:zinc ion binding"/>
    <property type="evidence" value="ECO:0007669"/>
    <property type="project" value="UniProtKB-KW"/>
</dbReference>
<feature type="region of interest" description="Disordered" evidence="5">
    <location>
        <begin position="165"/>
        <end position="203"/>
    </location>
</feature>
<dbReference type="OMA" id="ACATDFS"/>
<dbReference type="InterPro" id="IPR017455">
    <property type="entry name" value="Znf_FYVE-rel"/>
</dbReference>
<proteinExistence type="predicted"/>
<reference evidence="7" key="1">
    <citation type="submission" date="2021-01" db="UniProtKB">
        <authorList>
            <consortium name="EnsemblPlants"/>
        </authorList>
    </citation>
    <scope>IDENTIFICATION</scope>
</reference>
<dbReference type="GO" id="GO:0070676">
    <property type="term" value="P:intralumenal vesicle formation"/>
    <property type="evidence" value="ECO:0007669"/>
    <property type="project" value="TreeGrafter"/>
</dbReference>
<sequence>MQQGQYNYYAHLHQPPFQNPNPTDPSIASAPPISPSYASSGFPDNYASGYPQNYDPAPADPAGNPSRLDSMNQFQQVNSYPHQPALQHTHNYSFGQQDSTAAGGPHSFDPYPSSYAQIGGSVFMPNYGSSQEYSGAGGVGRSYDSNYSSQYDNSRVYAYNGGRTEAYDTQGRGGSSTSVAFDDYGRPINLSPERSNGGGARTLGDIMKAAPKADDHAQTALSKGAQKFRVTLLAESGGQTSMDVLCQVGLDGIRMLDPTTSRVLRVYPLETVAKWEVLDSNIFAFWSQSSTDFESRRIRLKSNSYTTNTILDAVTASAFQFKEMAPLTKSADMSKMSEQAMEKKKGLVDWMNLVRLKNEEKDYWVPDEAVSKCMACGTDFGAFVRKHHCRNCGDIFCDKCSQGRIALTADEEALPVRVCDRCMAEVTQRLSNGPNTGDKVSDARSHEDLMKELQEEMDRKRQASSGSKAAAVVTNLREVACPTCTVHLKVELPVSGSKTVKCNVCQHLFLVNAA</sequence>
<dbReference type="Pfam" id="PF01363">
    <property type="entry name" value="FYVE"/>
    <property type="match status" value="1"/>
</dbReference>
<dbReference type="GO" id="GO:0000813">
    <property type="term" value="C:ESCRT I complex"/>
    <property type="evidence" value="ECO:0007669"/>
    <property type="project" value="TreeGrafter"/>
</dbReference>
<keyword evidence="1" id="KW-0479">Metal-binding</keyword>
<dbReference type="Proteomes" id="UP000594263">
    <property type="component" value="Unplaced"/>
</dbReference>
<evidence type="ECO:0000256" key="4">
    <source>
        <dbReference type="PROSITE-ProRule" id="PRU00091"/>
    </source>
</evidence>
<keyword evidence="2 4" id="KW-0863">Zinc-finger</keyword>
<feature type="domain" description="FYVE-type" evidence="6">
    <location>
        <begin position="367"/>
        <end position="427"/>
    </location>
</feature>
<evidence type="ECO:0000256" key="3">
    <source>
        <dbReference type="ARBA" id="ARBA00022833"/>
    </source>
</evidence>
<dbReference type="GO" id="GO:0043130">
    <property type="term" value="F:ubiquitin binding"/>
    <property type="evidence" value="ECO:0007669"/>
    <property type="project" value="InterPro"/>
</dbReference>
<dbReference type="EnsemblPlants" id="Kaladp0067s0159.1.v1.1">
    <property type="protein sequence ID" value="Kaladp0067s0159.1.v1.1"/>
    <property type="gene ID" value="Kaladp0067s0159.v1.1"/>
</dbReference>
<evidence type="ECO:0000256" key="5">
    <source>
        <dbReference type="SAM" id="MobiDB-lite"/>
    </source>
</evidence>
<evidence type="ECO:0000313" key="7">
    <source>
        <dbReference type="EnsemblPlants" id="Kaladp0067s0159.2.v1.1"/>
    </source>
</evidence>
<dbReference type="Gramene" id="Kaladp0067s0159.2.v1.1">
    <property type="protein sequence ID" value="Kaladp0067s0159.2.v1.1"/>
    <property type="gene ID" value="Kaladp0067s0159.v1.1"/>
</dbReference>
<dbReference type="InterPro" id="IPR013083">
    <property type="entry name" value="Znf_RING/FYVE/PHD"/>
</dbReference>
<dbReference type="GO" id="GO:0036258">
    <property type="term" value="P:multivesicular body assembly"/>
    <property type="evidence" value="ECO:0007669"/>
    <property type="project" value="InterPro"/>
</dbReference>
<organism evidence="7 8">
    <name type="scientific">Kalanchoe fedtschenkoi</name>
    <name type="common">Lavender scallops</name>
    <name type="synonym">South American air plant</name>
    <dbReference type="NCBI Taxonomy" id="63787"/>
    <lineage>
        <taxon>Eukaryota</taxon>
        <taxon>Viridiplantae</taxon>
        <taxon>Streptophyta</taxon>
        <taxon>Embryophyta</taxon>
        <taxon>Tracheophyta</taxon>
        <taxon>Spermatophyta</taxon>
        <taxon>Magnoliopsida</taxon>
        <taxon>eudicotyledons</taxon>
        <taxon>Gunneridae</taxon>
        <taxon>Pentapetalae</taxon>
        <taxon>Saxifragales</taxon>
        <taxon>Crassulaceae</taxon>
        <taxon>Kalanchoe</taxon>
    </lineage>
</organism>
<dbReference type="PANTHER" id="PTHR46977:SF1">
    <property type="entry name" value="PROTEIN FREE1"/>
    <property type="match status" value="1"/>
</dbReference>
<dbReference type="Gene3D" id="3.30.40.10">
    <property type="entry name" value="Zinc/RING finger domain, C3HC4 (zinc finger)"/>
    <property type="match status" value="1"/>
</dbReference>
<dbReference type="PANTHER" id="PTHR46977">
    <property type="entry name" value="PROTEIN FREE1"/>
    <property type="match status" value="1"/>
</dbReference>
<name>A0A7N1A2A5_KALFE</name>
<dbReference type="SMART" id="SM00064">
    <property type="entry name" value="FYVE"/>
    <property type="match status" value="1"/>
</dbReference>
<protein>
    <recommendedName>
        <fullName evidence="6">FYVE-type domain-containing protein</fullName>
    </recommendedName>
</protein>
<dbReference type="PROSITE" id="PS50178">
    <property type="entry name" value="ZF_FYVE"/>
    <property type="match status" value="1"/>
</dbReference>
<evidence type="ECO:0000256" key="1">
    <source>
        <dbReference type="ARBA" id="ARBA00022723"/>
    </source>
</evidence>
<dbReference type="GO" id="GO:0031902">
    <property type="term" value="C:late endosome membrane"/>
    <property type="evidence" value="ECO:0007669"/>
    <property type="project" value="TreeGrafter"/>
</dbReference>
<dbReference type="CDD" id="cd15730">
    <property type="entry name" value="FYVE_EEA1"/>
    <property type="match status" value="1"/>
</dbReference>
<dbReference type="SUPFAM" id="SSF57903">
    <property type="entry name" value="FYVE/PHD zinc finger"/>
    <property type="match status" value="1"/>
</dbReference>
<accession>A0A7N1A2A5</accession>
<dbReference type="AlphaFoldDB" id="A0A7N1A2A5"/>